<accession>A0A7S3KHD5</accession>
<dbReference type="PANTHER" id="PTHR19965:SF35">
    <property type="entry name" value="RNA ANNEALING PROTEIN YRA1"/>
    <property type="match status" value="1"/>
</dbReference>
<gene>
    <name evidence="5" type="ORF">ECRA1380_LOCUS7688</name>
    <name evidence="6" type="ORF">ECRA1380_LOCUS7689</name>
</gene>
<dbReference type="GO" id="GO:0006406">
    <property type="term" value="P:mRNA export from nucleus"/>
    <property type="evidence" value="ECO:0007669"/>
    <property type="project" value="TreeGrafter"/>
</dbReference>
<dbReference type="InterPro" id="IPR051229">
    <property type="entry name" value="ALYREF_mRNA_export"/>
</dbReference>
<dbReference type="InterPro" id="IPR035979">
    <property type="entry name" value="RBD_domain_sf"/>
</dbReference>
<evidence type="ECO:0000313" key="5">
    <source>
        <dbReference type="EMBL" id="CAE0382726.1"/>
    </source>
</evidence>
<dbReference type="PROSITE" id="PS50102">
    <property type="entry name" value="RRM"/>
    <property type="match status" value="1"/>
</dbReference>
<organism evidence="6">
    <name type="scientific">Euplotes crassus</name>
    <dbReference type="NCBI Taxonomy" id="5936"/>
    <lineage>
        <taxon>Eukaryota</taxon>
        <taxon>Sar</taxon>
        <taxon>Alveolata</taxon>
        <taxon>Ciliophora</taxon>
        <taxon>Intramacronucleata</taxon>
        <taxon>Spirotrichea</taxon>
        <taxon>Hypotrichia</taxon>
        <taxon>Euplotida</taxon>
        <taxon>Euplotidae</taxon>
        <taxon>Moneuplotes</taxon>
    </lineage>
</organism>
<dbReference type="PANTHER" id="PTHR19965">
    <property type="entry name" value="RNA AND EXPORT FACTOR BINDING PROTEIN"/>
    <property type="match status" value="1"/>
</dbReference>
<feature type="compositionally biased region" description="Basic and acidic residues" evidence="3">
    <location>
        <begin position="59"/>
        <end position="70"/>
    </location>
</feature>
<feature type="region of interest" description="Disordered" evidence="3">
    <location>
        <begin position="1"/>
        <end position="92"/>
    </location>
</feature>
<proteinExistence type="predicted"/>
<protein>
    <recommendedName>
        <fullName evidence="4">RRM domain-containing protein</fullName>
    </recommendedName>
</protein>
<feature type="compositionally biased region" description="Basic and acidic residues" evidence="3">
    <location>
        <begin position="12"/>
        <end position="21"/>
    </location>
</feature>
<name>A0A7S3KHD5_EUPCR</name>
<dbReference type="SMART" id="SM00360">
    <property type="entry name" value="RRM"/>
    <property type="match status" value="1"/>
</dbReference>
<dbReference type="SUPFAM" id="SSF54928">
    <property type="entry name" value="RNA-binding domain, RBD"/>
    <property type="match status" value="1"/>
</dbReference>
<dbReference type="EMBL" id="HBIK01016275">
    <property type="protein sequence ID" value="CAE0382727.1"/>
    <property type="molecule type" value="Transcribed_RNA"/>
</dbReference>
<dbReference type="Gene3D" id="3.30.70.330">
    <property type="match status" value="1"/>
</dbReference>
<dbReference type="GO" id="GO:0005634">
    <property type="term" value="C:nucleus"/>
    <property type="evidence" value="ECO:0007669"/>
    <property type="project" value="TreeGrafter"/>
</dbReference>
<reference evidence="6" key="1">
    <citation type="submission" date="2021-01" db="EMBL/GenBank/DDBJ databases">
        <authorList>
            <person name="Corre E."/>
            <person name="Pelletier E."/>
            <person name="Niang G."/>
            <person name="Scheremetjew M."/>
            <person name="Finn R."/>
            <person name="Kale V."/>
            <person name="Holt S."/>
            <person name="Cochrane G."/>
            <person name="Meng A."/>
            <person name="Brown T."/>
            <person name="Cohen L."/>
        </authorList>
    </citation>
    <scope>NUCLEOTIDE SEQUENCE</scope>
    <source>
        <strain evidence="6">CT5</strain>
    </source>
</reference>
<keyword evidence="1 2" id="KW-0694">RNA-binding</keyword>
<dbReference type="AlphaFoldDB" id="A0A7S3KHD5"/>
<feature type="compositionally biased region" description="Basic residues" evidence="3">
    <location>
        <begin position="71"/>
        <end position="83"/>
    </location>
</feature>
<dbReference type="InterPro" id="IPR012677">
    <property type="entry name" value="Nucleotide-bd_a/b_plait_sf"/>
</dbReference>
<dbReference type="GO" id="GO:0003729">
    <property type="term" value="F:mRNA binding"/>
    <property type="evidence" value="ECO:0007669"/>
    <property type="project" value="TreeGrafter"/>
</dbReference>
<evidence type="ECO:0000259" key="4">
    <source>
        <dbReference type="PROSITE" id="PS50102"/>
    </source>
</evidence>
<dbReference type="InterPro" id="IPR000504">
    <property type="entry name" value="RRM_dom"/>
</dbReference>
<evidence type="ECO:0000313" key="6">
    <source>
        <dbReference type="EMBL" id="CAE0382727.1"/>
    </source>
</evidence>
<evidence type="ECO:0000256" key="3">
    <source>
        <dbReference type="SAM" id="MobiDB-lite"/>
    </source>
</evidence>
<evidence type="ECO:0000256" key="1">
    <source>
        <dbReference type="ARBA" id="ARBA00022884"/>
    </source>
</evidence>
<feature type="domain" description="RRM" evidence="4">
    <location>
        <begin position="100"/>
        <end position="177"/>
    </location>
</feature>
<evidence type="ECO:0000256" key="2">
    <source>
        <dbReference type="PROSITE-ProRule" id="PRU00176"/>
    </source>
</evidence>
<sequence length="203" mass="23505">MSDKLGQTLDELIQKDRENKKFSKGPNKNQSRGKQMRRKLSGGQKAPSAWDKAKKLRKEKVQRFGDDRRPIRNTKKLISKSRRMREEAEDEEVKQVKQSTKLKVLNLNRSITNEDLNELFNHIGPLTECRREYDEFGRPLGSASVAFEHAKDAKKAFDEYNGGELDGNVMVIQFVADNKSKRQYQPSKLKVVERDGKRVIEKV</sequence>
<dbReference type="Pfam" id="PF00076">
    <property type="entry name" value="RRM_1"/>
    <property type="match status" value="1"/>
</dbReference>
<dbReference type="EMBL" id="HBIK01016274">
    <property type="protein sequence ID" value="CAE0382726.1"/>
    <property type="molecule type" value="Transcribed_RNA"/>
</dbReference>